<dbReference type="NCBIfam" id="TIGR01683">
    <property type="entry name" value="thiS"/>
    <property type="match status" value="1"/>
</dbReference>
<dbReference type="InterPro" id="IPR012675">
    <property type="entry name" value="Beta-grasp_dom_sf"/>
</dbReference>
<sequence>MQVKINGEQTEVPDSIQYVSDLTKHLGIDQKTIVVEKNAEILERENHGESVVSAGDSYEIVTFVGGG</sequence>
<keyword evidence="2" id="KW-1185">Reference proteome</keyword>
<name>A0A7X2S6X1_9BACI</name>
<dbReference type="Proteomes" id="UP000434639">
    <property type="component" value="Unassembled WGS sequence"/>
</dbReference>
<dbReference type="SUPFAM" id="SSF54285">
    <property type="entry name" value="MoaD/ThiS"/>
    <property type="match status" value="1"/>
</dbReference>
<organism evidence="1 2">
    <name type="scientific">Metabacillus mangrovi</name>
    <dbReference type="NCBI Taxonomy" id="1491830"/>
    <lineage>
        <taxon>Bacteria</taxon>
        <taxon>Bacillati</taxon>
        <taxon>Bacillota</taxon>
        <taxon>Bacilli</taxon>
        <taxon>Bacillales</taxon>
        <taxon>Bacillaceae</taxon>
        <taxon>Metabacillus</taxon>
    </lineage>
</organism>
<gene>
    <name evidence="1" type="primary">thiS</name>
    <name evidence="1" type="ORF">GKZ89_15215</name>
</gene>
<protein>
    <submittedName>
        <fullName evidence="1">Sulfur carrier protein ThiS</fullName>
    </submittedName>
</protein>
<reference evidence="1 2" key="1">
    <citation type="journal article" date="2017" name="Int. J. Syst. Evol. Microbiol.">
        <title>Bacillus mangrovi sp. nov., isolated from a sediment sample from a mangrove forest.</title>
        <authorList>
            <person name="Gupta V."/>
            <person name="Singh P.K."/>
            <person name="Korpole S."/>
            <person name="Tanuku N.R.S."/>
            <person name="Pinnaka A.K."/>
        </authorList>
    </citation>
    <scope>NUCLEOTIDE SEQUENCE [LARGE SCALE GENOMIC DNA]</scope>
    <source>
        <strain evidence="1 2">KCTC 33872</strain>
    </source>
</reference>
<proteinExistence type="predicted"/>
<dbReference type="Pfam" id="PF02597">
    <property type="entry name" value="ThiS"/>
    <property type="match status" value="1"/>
</dbReference>
<dbReference type="InterPro" id="IPR003749">
    <property type="entry name" value="ThiS/MoaD-like"/>
</dbReference>
<dbReference type="InterPro" id="IPR010035">
    <property type="entry name" value="Thi_S"/>
</dbReference>
<dbReference type="AlphaFoldDB" id="A0A7X2S6X1"/>
<evidence type="ECO:0000313" key="2">
    <source>
        <dbReference type="Proteomes" id="UP000434639"/>
    </source>
</evidence>
<dbReference type="OrthoDB" id="9798559at2"/>
<comment type="caution">
    <text evidence="1">The sequence shown here is derived from an EMBL/GenBank/DDBJ whole genome shotgun (WGS) entry which is preliminary data.</text>
</comment>
<dbReference type="CDD" id="cd00565">
    <property type="entry name" value="Ubl_ThiS"/>
    <property type="match status" value="1"/>
</dbReference>
<evidence type="ECO:0000313" key="1">
    <source>
        <dbReference type="EMBL" id="MTH54752.1"/>
    </source>
</evidence>
<dbReference type="PANTHER" id="PTHR34472">
    <property type="entry name" value="SULFUR CARRIER PROTEIN THIS"/>
    <property type="match status" value="1"/>
</dbReference>
<dbReference type="PANTHER" id="PTHR34472:SF1">
    <property type="entry name" value="SULFUR CARRIER PROTEIN THIS"/>
    <property type="match status" value="1"/>
</dbReference>
<accession>A0A7X2S6X1</accession>
<dbReference type="RefSeq" id="WP_155113265.1">
    <property type="nucleotide sequence ID" value="NZ_WMIB01000018.1"/>
</dbReference>
<dbReference type="Gene3D" id="3.10.20.30">
    <property type="match status" value="1"/>
</dbReference>
<dbReference type="InterPro" id="IPR016155">
    <property type="entry name" value="Mopterin_synth/thiamin_S_b"/>
</dbReference>
<dbReference type="EMBL" id="WMIB01000018">
    <property type="protein sequence ID" value="MTH54752.1"/>
    <property type="molecule type" value="Genomic_DNA"/>
</dbReference>